<proteinExistence type="predicted"/>
<name>A0ABN8Y3I4_RANTA</name>
<gene>
    <name evidence="1" type="ORF">MRATA1EN1_LOCUS5105</name>
</gene>
<accession>A0ABN8Y3I4</accession>
<organism evidence="1 2">
    <name type="scientific">Rangifer tarandus platyrhynchus</name>
    <name type="common">Svalbard reindeer</name>
    <dbReference type="NCBI Taxonomy" id="3082113"/>
    <lineage>
        <taxon>Eukaryota</taxon>
        <taxon>Metazoa</taxon>
        <taxon>Chordata</taxon>
        <taxon>Craniata</taxon>
        <taxon>Vertebrata</taxon>
        <taxon>Euteleostomi</taxon>
        <taxon>Mammalia</taxon>
        <taxon>Eutheria</taxon>
        <taxon>Laurasiatheria</taxon>
        <taxon>Artiodactyla</taxon>
        <taxon>Ruminantia</taxon>
        <taxon>Pecora</taxon>
        <taxon>Cervidae</taxon>
        <taxon>Odocoileinae</taxon>
        <taxon>Rangifer</taxon>
    </lineage>
</organism>
<evidence type="ECO:0000313" key="2">
    <source>
        <dbReference type="Proteomes" id="UP001176941"/>
    </source>
</evidence>
<keyword evidence="2" id="KW-1185">Reference proteome</keyword>
<reference evidence="1" key="1">
    <citation type="submission" date="2023-04" db="EMBL/GenBank/DDBJ databases">
        <authorList>
            <consortium name="ELIXIR-Norway"/>
        </authorList>
    </citation>
    <scope>NUCLEOTIDE SEQUENCE [LARGE SCALE GENOMIC DNA]</scope>
</reference>
<dbReference type="EMBL" id="OX459949">
    <property type="protein sequence ID" value="CAI9156143.1"/>
    <property type="molecule type" value="Genomic_DNA"/>
</dbReference>
<evidence type="ECO:0000313" key="1">
    <source>
        <dbReference type="EMBL" id="CAI9156143.1"/>
    </source>
</evidence>
<dbReference type="Proteomes" id="UP001176941">
    <property type="component" value="Chromosome 13"/>
</dbReference>
<protein>
    <submittedName>
        <fullName evidence="1">Uncharacterized protein</fullName>
    </submittedName>
</protein>
<sequence length="185" mass="19985">MCQAGIGDPLTRWLLQNPFDGVGGVNPELLSIRQLVSVADGEGSGCNDAEARGPPSGHRVQSLRKVCHRPLPWSPLLRQDPFPIPCFSSTNSWNGLFGLGRARAGASSRARLSVWKACFIGSVQVQFGVSLLPSYKGWAFSANPMIHSLQYPTVPRNSLTWRGSWALVSAILFPSWPGLATFAPA</sequence>